<evidence type="ECO:0000259" key="12">
    <source>
        <dbReference type="Pfam" id="PF14842"/>
    </source>
</evidence>
<evidence type="ECO:0000256" key="3">
    <source>
        <dbReference type="ARBA" id="ARBA00010299"/>
    </source>
</evidence>
<feature type="domain" description="Flagellar motor switch protein FliG middle" evidence="11">
    <location>
        <begin position="131"/>
        <end position="201"/>
    </location>
</feature>
<feature type="domain" description="Flagellar motor switch protein FliG N-terminal" evidence="12">
    <location>
        <begin position="18"/>
        <end position="113"/>
    </location>
</feature>
<keyword evidence="6" id="KW-0145">Chemotaxis</keyword>
<organism evidence="13">
    <name type="scientific">marine metagenome</name>
    <dbReference type="NCBI Taxonomy" id="408172"/>
    <lineage>
        <taxon>unclassified sequences</taxon>
        <taxon>metagenomes</taxon>
        <taxon>ecological metagenomes</taxon>
    </lineage>
</organism>
<comment type="subcellular location">
    <subcellularLocation>
        <location evidence="1">Bacterial flagellum basal body</location>
    </subcellularLocation>
    <subcellularLocation>
        <location evidence="2">Cell membrane</location>
        <topology evidence="2">Peripheral membrane protein</topology>
        <orientation evidence="2">Cytoplasmic side</orientation>
    </subcellularLocation>
</comment>
<dbReference type="GO" id="GO:0005886">
    <property type="term" value="C:plasma membrane"/>
    <property type="evidence" value="ECO:0007669"/>
    <property type="project" value="UniProtKB-SubCell"/>
</dbReference>
<dbReference type="InterPro" id="IPR011002">
    <property type="entry name" value="FliG_a-hlx"/>
</dbReference>
<evidence type="ECO:0000256" key="9">
    <source>
        <dbReference type="ARBA" id="ARBA00023143"/>
    </source>
</evidence>
<dbReference type="InterPro" id="IPR023087">
    <property type="entry name" value="Flg_Motor_Flig_C"/>
</dbReference>
<protein>
    <recommendedName>
        <fullName evidence="4">Flagellar motor switch protein FliG</fullName>
    </recommendedName>
</protein>
<dbReference type="Pfam" id="PF01706">
    <property type="entry name" value="FliG_C"/>
    <property type="match status" value="1"/>
</dbReference>
<dbReference type="PANTHER" id="PTHR30534:SF0">
    <property type="entry name" value="FLAGELLAR MOTOR SWITCH PROTEIN FLIG"/>
    <property type="match status" value="1"/>
</dbReference>
<name>A0A382F2H8_9ZZZZ</name>
<dbReference type="Pfam" id="PF14842">
    <property type="entry name" value="FliG_N"/>
    <property type="match status" value="1"/>
</dbReference>
<accession>A0A382F2H8</accession>
<comment type="similarity">
    <text evidence="3">Belongs to the FliG family.</text>
</comment>
<evidence type="ECO:0000259" key="11">
    <source>
        <dbReference type="Pfam" id="PF14841"/>
    </source>
</evidence>
<evidence type="ECO:0000256" key="7">
    <source>
        <dbReference type="ARBA" id="ARBA00022779"/>
    </source>
</evidence>
<dbReference type="InterPro" id="IPR000090">
    <property type="entry name" value="Flg_Motor_Flig"/>
</dbReference>
<dbReference type="PANTHER" id="PTHR30534">
    <property type="entry name" value="FLAGELLAR MOTOR SWITCH PROTEIN FLIG"/>
    <property type="match status" value="1"/>
</dbReference>
<dbReference type="InterPro" id="IPR032779">
    <property type="entry name" value="FliG_M"/>
</dbReference>
<evidence type="ECO:0000256" key="5">
    <source>
        <dbReference type="ARBA" id="ARBA00022475"/>
    </source>
</evidence>
<dbReference type="Gene3D" id="1.10.220.30">
    <property type="match status" value="3"/>
</dbReference>
<dbReference type="AlphaFoldDB" id="A0A382F2H8"/>
<dbReference type="SUPFAM" id="SSF48029">
    <property type="entry name" value="FliG"/>
    <property type="match status" value="2"/>
</dbReference>
<evidence type="ECO:0000256" key="1">
    <source>
        <dbReference type="ARBA" id="ARBA00004117"/>
    </source>
</evidence>
<keyword evidence="8" id="KW-0472">Membrane</keyword>
<feature type="domain" description="Flagellar motor switch protein FliG C-terminal" evidence="10">
    <location>
        <begin position="231"/>
        <end position="338"/>
    </location>
</feature>
<dbReference type="Pfam" id="PF14841">
    <property type="entry name" value="FliG_M"/>
    <property type="match status" value="1"/>
</dbReference>
<evidence type="ECO:0000259" key="10">
    <source>
        <dbReference type="Pfam" id="PF01706"/>
    </source>
</evidence>
<evidence type="ECO:0000313" key="13">
    <source>
        <dbReference type="EMBL" id="SVB56403.1"/>
    </source>
</evidence>
<evidence type="ECO:0000256" key="8">
    <source>
        <dbReference type="ARBA" id="ARBA00023136"/>
    </source>
</evidence>
<keyword evidence="9" id="KW-0975">Bacterial flagellum</keyword>
<keyword evidence="7" id="KW-0283">Flagellar rotation</keyword>
<keyword evidence="5" id="KW-1003">Cell membrane</keyword>
<dbReference type="GO" id="GO:0009425">
    <property type="term" value="C:bacterial-type flagellum basal body"/>
    <property type="evidence" value="ECO:0007669"/>
    <property type="project" value="UniProtKB-SubCell"/>
</dbReference>
<dbReference type="PRINTS" id="PR00954">
    <property type="entry name" value="FLGMOTORFLIG"/>
</dbReference>
<dbReference type="NCBIfam" id="TIGR00207">
    <property type="entry name" value="fliG"/>
    <property type="match status" value="1"/>
</dbReference>
<evidence type="ECO:0000256" key="2">
    <source>
        <dbReference type="ARBA" id="ARBA00004413"/>
    </source>
</evidence>
<reference evidence="13" key="1">
    <citation type="submission" date="2018-05" db="EMBL/GenBank/DDBJ databases">
        <authorList>
            <person name="Lanie J.A."/>
            <person name="Ng W.-L."/>
            <person name="Kazmierczak K.M."/>
            <person name="Andrzejewski T.M."/>
            <person name="Davidsen T.M."/>
            <person name="Wayne K.J."/>
            <person name="Tettelin H."/>
            <person name="Glass J.I."/>
            <person name="Rusch D."/>
            <person name="Podicherti R."/>
            <person name="Tsui H.-C.T."/>
            <person name="Winkler M.E."/>
        </authorList>
    </citation>
    <scope>NUCLEOTIDE SEQUENCE</scope>
</reference>
<gene>
    <name evidence="13" type="ORF">METZ01_LOCUS209257</name>
</gene>
<dbReference type="EMBL" id="UINC01047299">
    <property type="protein sequence ID" value="SVB56403.1"/>
    <property type="molecule type" value="Genomic_DNA"/>
</dbReference>
<dbReference type="GO" id="GO:0071973">
    <property type="term" value="P:bacterial-type flagellum-dependent cell motility"/>
    <property type="evidence" value="ECO:0007669"/>
    <property type="project" value="InterPro"/>
</dbReference>
<sequence>MDAEVEEEENIQDRYSRMSRIQKLALLMIALGPQASATLLKRFETKDSETICKEIGSFPIVDQELQDCVLDEFSEIIESSVSSNLGGMAFAQKTLELAHGDYRANNMMNRIAPVRDSLDFMDDVNEMESGQIYNVLRFEQPQTIAFVLANVDSDKSSEVLLMMAPHIQEQVIERIGSMETTPTEQVQLVADTLGQRMSKKEQSPRVKTGGVKAAADLLNWFEKDDGKELLKNLEKRNPKLGSSIRQRMFRFEDLVRLSPGDVGKVVKEVDQDDLIVALKNASHELKKLIYTTMSKRAVEALEEQLEFLGPKRLSEVEAAQDRVIQVVRELEEDEEIILDTGGGDVVVQ</sequence>
<dbReference type="GO" id="GO:0006935">
    <property type="term" value="P:chemotaxis"/>
    <property type="evidence" value="ECO:0007669"/>
    <property type="project" value="UniProtKB-KW"/>
</dbReference>
<dbReference type="InterPro" id="IPR028263">
    <property type="entry name" value="FliG_N"/>
</dbReference>
<evidence type="ECO:0000256" key="4">
    <source>
        <dbReference type="ARBA" id="ARBA00021870"/>
    </source>
</evidence>
<proteinExistence type="inferred from homology"/>
<evidence type="ECO:0000256" key="6">
    <source>
        <dbReference type="ARBA" id="ARBA00022500"/>
    </source>
</evidence>
<dbReference type="GO" id="GO:0003774">
    <property type="term" value="F:cytoskeletal motor activity"/>
    <property type="evidence" value="ECO:0007669"/>
    <property type="project" value="InterPro"/>
</dbReference>